<organism evidence="5 6">
    <name type="scientific">Paracidobacterium acidisoli</name>
    <dbReference type="NCBI Taxonomy" id="2303751"/>
    <lineage>
        <taxon>Bacteria</taxon>
        <taxon>Pseudomonadati</taxon>
        <taxon>Acidobacteriota</taxon>
        <taxon>Terriglobia</taxon>
        <taxon>Terriglobales</taxon>
        <taxon>Acidobacteriaceae</taxon>
        <taxon>Paracidobacterium</taxon>
    </lineage>
</organism>
<feature type="DNA-binding region" description="H-T-H motif" evidence="2">
    <location>
        <begin position="44"/>
        <end position="63"/>
    </location>
</feature>
<evidence type="ECO:0000256" key="2">
    <source>
        <dbReference type="PROSITE-ProRule" id="PRU00335"/>
    </source>
</evidence>
<evidence type="ECO:0000256" key="1">
    <source>
        <dbReference type="ARBA" id="ARBA00023125"/>
    </source>
</evidence>
<dbReference type="PROSITE" id="PS50977">
    <property type="entry name" value="HTH_TETR_2"/>
    <property type="match status" value="1"/>
</dbReference>
<dbReference type="InterPro" id="IPR054422">
    <property type="entry name" value="TetR-like_HI_0893_C"/>
</dbReference>
<feature type="region of interest" description="Disordered" evidence="3">
    <location>
        <begin position="1"/>
        <end position="22"/>
    </location>
</feature>
<dbReference type="Pfam" id="PF00440">
    <property type="entry name" value="TetR_N"/>
    <property type="match status" value="1"/>
</dbReference>
<dbReference type="InterPro" id="IPR050109">
    <property type="entry name" value="HTH-type_TetR-like_transc_reg"/>
</dbReference>
<dbReference type="Proteomes" id="UP000264702">
    <property type="component" value="Unassembled WGS sequence"/>
</dbReference>
<dbReference type="SUPFAM" id="SSF46689">
    <property type="entry name" value="Homeodomain-like"/>
    <property type="match status" value="1"/>
</dbReference>
<dbReference type="AlphaFoldDB" id="A0A372IRH8"/>
<proteinExistence type="predicted"/>
<dbReference type="Gene3D" id="1.10.357.10">
    <property type="entry name" value="Tetracycline Repressor, domain 2"/>
    <property type="match status" value="1"/>
</dbReference>
<keyword evidence="1 2" id="KW-0238">DNA-binding</keyword>
<dbReference type="EMBL" id="QVQT01000002">
    <property type="protein sequence ID" value="RFU17522.1"/>
    <property type="molecule type" value="Genomic_DNA"/>
</dbReference>
<dbReference type="PRINTS" id="PR00455">
    <property type="entry name" value="HTHTETR"/>
</dbReference>
<evidence type="ECO:0000256" key="3">
    <source>
        <dbReference type="SAM" id="MobiDB-lite"/>
    </source>
</evidence>
<protein>
    <submittedName>
        <fullName evidence="5">TetR/AcrR family transcriptional regulator</fullName>
    </submittedName>
</protein>
<evidence type="ECO:0000313" key="5">
    <source>
        <dbReference type="EMBL" id="RFU17522.1"/>
    </source>
</evidence>
<gene>
    <name evidence="5" type="ORF">D0Y96_05095</name>
</gene>
<dbReference type="InterPro" id="IPR009057">
    <property type="entry name" value="Homeodomain-like_sf"/>
</dbReference>
<accession>A0A372IRH8</accession>
<dbReference type="GO" id="GO:0003677">
    <property type="term" value="F:DNA binding"/>
    <property type="evidence" value="ECO:0007669"/>
    <property type="project" value="UniProtKB-UniRule"/>
</dbReference>
<reference evidence="5 6" key="1">
    <citation type="submission" date="2018-08" db="EMBL/GenBank/DDBJ databases">
        <title>Acidipila sp. 4G-K13, an acidobacterium isolated from forest soil.</title>
        <authorList>
            <person name="Gao Z.-H."/>
            <person name="Qiu L.-H."/>
        </authorList>
    </citation>
    <scope>NUCLEOTIDE SEQUENCE [LARGE SCALE GENOMIC DNA]</scope>
    <source>
        <strain evidence="5 6">4G-K13</strain>
    </source>
</reference>
<comment type="caution">
    <text evidence="5">The sequence shown here is derived from an EMBL/GenBank/DDBJ whole genome shotgun (WGS) entry which is preliminary data.</text>
</comment>
<name>A0A372IRH8_9BACT</name>
<evidence type="ECO:0000313" key="6">
    <source>
        <dbReference type="Proteomes" id="UP000264702"/>
    </source>
</evidence>
<dbReference type="Pfam" id="PF22604">
    <property type="entry name" value="TetR_HI_0893_C"/>
    <property type="match status" value="1"/>
</dbReference>
<sequence length="205" mass="23144">MVRQGPRRESRRRNPAMPPGSDKKEAILETMLDLIAERGFHNAPMSVLAKRSGASPGVIYHYFPSKDDLIHALYQRVKSFKLEVVLSGYSESMTLREAYLHFWLNAYSFYRTHLRETRFLDQYLSSPYCEEVSADEVDETDPGIARLIRIFRPRSKGGRLSDLPQEAIDSLSFGLAANLAKSAKEFSPATLKKIAEASWTAIAGD</sequence>
<evidence type="ECO:0000259" key="4">
    <source>
        <dbReference type="PROSITE" id="PS50977"/>
    </source>
</evidence>
<keyword evidence="6" id="KW-1185">Reference proteome</keyword>
<feature type="domain" description="HTH tetR-type" evidence="4">
    <location>
        <begin position="21"/>
        <end position="81"/>
    </location>
</feature>
<dbReference type="PANTHER" id="PTHR30055">
    <property type="entry name" value="HTH-TYPE TRANSCRIPTIONAL REGULATOR RUTR"/>
    <property type="match status" value="1"/>
</dbReference>
<dbReference type="InterPro" id="IPR001647">
    <property type="entry name" value="HTH_TetR"/>
</dbReference>